<sequence length="133" mass="13119">TLVGGLGTDNLVGGAGNDQFVFNGTTAFSATTFGLDNIADFSAGDKIVLSKTVFAALTSVVGAGFSVASEFGVVTDDADAAISSALIVYNPTLGSLFYNQNGTAAGFGTGGEFAAVSILGASTLVASDFIVTV</sequence>
<organism evidence="5 6">
    <name type="scientific">Dolichospermum circinale CS-537/01</name>
    <dbReference type="NCBI Taxonomy" id="3021739"/>
    <lineage>
        <taxon>Bacteria</taxon>
        <taxon>Bacillati</taxon>
        <taxon>Cyanobacteriota</taxon>
        <taxon>Cyanophyceae</taxon>
        <taxon>Nostocales</taxon>
        <taxon>Aphanizomenonaceae</taxon>
        <taxon>Dolichospermum</taxon>
        <taxon>Dolichospermum circinale</taxon>
    </lineage>
</organism>
<dbReference type="InterPro" id="IPR011049">
    <property type="entry name" value="Serralysin-like_metalloprot_C"/>
</dbReference>
<feature type="non-terminal residue" evidence="5">
    <location>
        <position position="1"/>
    </location>
</feature>
<evidence type="ECO:0000313" key="6">
    <source>
        <dbReference type="Proteomes" id="UP001212123"/>
    </source>
</evidence>
<evidence type="ECO:0000256" key="1">
    <source>
        <dbReference type="ARBA" id="ARBA00004613"/>
    </source>
</evidence>
<dbReference type="InterPro" id="IPR013858">
    <property type="entry name" value="Peptidase_M10B_C"/>
</dbReference>
<dbReference type="Gene3D" id="2.150.10.10">
    <property type="entry name" value="Serralysin-like metalloprotease, C-terminal"/>
    <property type="match status" value="1"/>
</dbReference>
<evidence type="ECO:0000256" key="3">
    <source>
        <dbReference type="ARBA" id="ARBA00022737"/>
    </source>
</evidence>
<protein>
    <recommendedName>
        <fullName evidence="4">Peptidase M10 serralysin C-terminal domain-containing protein</fullName>
    </recommendedName>
</protein>
<proteinExistence type="predicted"/>
<keyword evidence="6" id="KW-1185">Reference proteome</keyword>
<evidence type="ECO:0000256" key="2">
    <source>
        <dbReference type="ARBA" id="ARBA00022525"/>
    </source>
</evidence>
<reference evidence="5 6" key="1">
    <citation type="submission" date="2023-01" db="EMBL/GenBank/DDBJ databases">
        <title>Genomes from the Australian National Cyanobacteria Reference Collection.</title>
        <authorList>
            <person name="Willis A."/>
            <person name="Lee E.M.F."/>
        </authorList>
    </citation>
    <scope>NUCLEOTIDE SEQUENCE [LARGE SCALE GENOMIC DNA]</scope>
    <source>
        <strain evidence="5 6">CS-537/01</strain>
    </source>
</reference>
<dbReference type="EMBL" id="JAQMTU010000069">
    <property type="protein sequence ID" value="MDB9487171.1"/>
    <property type="molecule type" value="Genomic_DNA"/>
</dbReference>
<keyword evidence="3" id="KW-0677">Repeat</keyword>
<dbReference type="RefSeq" id="WP_417033419.1">
    <property type="nucleotide sequence ID" value="NZ_JAQMTU010000069.1"/>
</dbReference>
<gene>
    <name evidence="5" type="ORF">PN492_11540</name>
</gene>
<keyword evidence="2" id="KW-0964">Secreted</keyword>
<accession>A0ABT5A5F4</accession>
<comment type="caution">
    <text evidence="5">The sequence shown here is derived from an EMBL/GenBank/DDBJ whole genome shotgun (WGS) entry which is preliminary data.</text>
</comment>
<dbReference type="Pfam" id="PF08548">
    <property type="entry name" value="Peptidase_M10_C"/>
    <property type="match status" value="1"/>
</dbReference>
<dbReference type="SUPFAM" id="SSF51120">
    <property type="entry name" value="beta-Roll"/>
    <property type="match status" value="1"/>
</dbReference>
<name>A0ABT5A5F4_9CYAN</name>
<evidence type="ECO:0000259" key="4">
    <source>
        <dbReference type="Pfam" id="PF08548"/>
    </source>
</evidence>
<dbReference type="Proteomes" id="UP001212123">
    <property type="component" value="Unassembled WGS sequence"/>
</dbReference>
<evidence type="ECO:0000313" key="5">
    <source>
        <dbReference type="EMBL" id="MDB9487171.1"/>
    </source>
</evidence>
<feature type="domain" description="Peptidase M10 serralysin C-terminal" evidence="4">
    <location>
        <begin position="3"/>
        <end position="55"/>
    </location>
</feature>
<comment type="subcellular location">
    <subcellularLocation>
        <location evidence="1">Secreted</location>
    </subcellularLocation>
</comment>